<evidence type="ECO:0000313" key="1">
    <source>
        <dbReference type="EMBL" id="OIJ11605.1"/>
    </source>
</evidence>
<accession>A0A1S2LJF8</accession>
<dbReference type="RefSeq" id="WP_071313538.1">
    <property type="nucleotide sequence ID" value="NZ_MLQQ01000026.1"/>
</dbReference>
<proteinExistence type="predicted"/>
<comment type="caution">
    <text evidence="1">The sequence shown here is derived from an EMBL/GenBank/DDBJ whole genome shotgun (WGS) entry which is preliminary data.</text>
</comment>
<dbReference type="OrthoDB" id="2974799at2"/>
<dbReference type="EMBL" id="MLQQ01000026">
    <property type="protein sequence ID" value="OIJ11605.1"/>
    <property type="molecule type" value="Genomic_DNA"/>
</dbReference>
<protein>
    <recommendedName>
        <fullName evidence="3">YppG-like protein</fullName>
    </recommendedName>
</protein>
<name>A0A1S2LJF8_9BACI</name>
<sequence>MFPQRSGGYPPQSPYQMRANRYQQANPYVGYPHQVNQSYLGHSHMRPRNGLFRRATHGVGQGVQSHSYGVPTQYYQHQQPQTYFPQQQIAAQPYQPSGLQSLIRDEHGKVDFKKIGGGIQTAMGLANQVGPVIKMIGGFMK</sequence>
<evidence type="ECO:0008006" key="3">
    <source>
        <dbReference type="Google" id="ProtNLM"/>
    </source>
</evidence>
<evidence type="ECO:0000313" key="2">
    <source>
        <dbReference type="Proteomes" id="UP000180098"/>
    </source>
</evidence>
<gene>
    <name evidence="1" type="ORF">BKP35_11740</name>
</gene>
<reference evidence="1 2" key="1">
    <citation type="submission" date="2016-10" db="EMBL/GenBank/DDBJ databases">
        <title>Draft genome sequences of four alkaliphilic bacteria belonging to the Anaerobacillus genus.</title>
        <authorList>
            <person name="Bassil N.M."/>
            <person name="Lloyd J.R."/>
        </authorList>
    </citation>
    <scope>NUCLEOTIDE SEQUENCE [LARGE SCALE GENOMIC DNA]</scope>
    <source>
        <strain evidence="1 2">DSM 15340</strain>
    </source>
</reference>
<organism evidence="1 2">
    <name type="scientific">Anaerobacillus arseniciselenatis</name>
    <dbReference type="NCBI Taxonomy" id="85682"/>
    <lineage>
        <taxon>Bacteria</taxon>
        <taxon>Bacillati</taxon>
        <taxon>Bacillota</taxon>
        <taxon>Bacilli</taxon>
        <taxon>Bacillales</taxon>
        <taxon>Bacillaceae</taxon>
        <taxon>Anaerobacillus</taxon>
    </lineage>
</organism>
<dbReference type="Proteomes" id="UP000180098">
    <property type="component" value="Unassembled WGS sequence"/>
</dbReference>
<dbReference type="AlphaFoldDB" id="A0A1S2LJF8"/>
<keyword evidence="2" id="KW-1185">Reference proteome</keyword>